<protein>
    <submittedName>
        <fullName evidence="2">Uncharacterized protein</fullName>
    </submittedName>
</protein>
<name>A0ABU8Y507_9MICO</name>
<dbReference type="EMBL" id="JBBLYY010000001">
    <property type="protein sequence ID" value="MEK0169906.1"/>
    <property type="molecule type" value="Genomic_DNA"/>
</dbReference>
<sequence>MTDEHRTPRPEDDAARLGLVVVGEAAALHSGDEAALDASEQNIRDTIDEMIDEPLTPRQEQVVERLASAGGTLTAGLSGALAAQTGRSVDDVLEGAARSVVWQQRLADQRDAAAAEDPRGADERSGGQREDAGGQQRERRDENGRDED</sequence>
<accession>A0ABU8Y507</accession>
<dbReference type="RefSeq" id="WP_340195573.1">
    <property type="nucleotide sequence ID" value="NZ_JBBKAP010000001.1"/>
</dbReference>
<comment type="caution">
    <text evidence="2">The sequence shown here is derived from an EMBL/GenBank/DDBJ whole genome shotgun (WGS) entry which is preliminary data.</text>
</comment>
<evidence type="ECO:0000256" key="1">
    <source>
        <dbReference type="SAM" id="MobiDB-lite"/>
    </source>
</evidence>
<evidence type="ECO:0000313" key="2">
    <source>
        <dbReference type="EMBL" id="MEK0169906.1"/>
    </source>
</evidence>
<reference evidence="2 3" key="1">
    <citation type="submission" date="2024-03" db="EMBL/GenBank/DDBJ databases">
        <title>Whole genomes of four grape xylem sap localized bacterial endophytes.</title>
        <authorList>
            <person name="Kumar G."/>
            <person name="Savka M.A."/>
        </authorList>
    </citation>
    <scope>NUCLEOTIDE SEQUENCE [LARGE SCALE GENOMIC DNA]</scope>
    <source>
        <strain evidence="2 3">RIT_GXS8</strain>
    </source>
</reference>
<organism evidence="2 3">
    <name type="scientific">Curtobacterium citreum</name>
    <dbReference type="NCBI Taxonomy" id="2036"/>
    <lineage>
        <taxon>Bacteria</taxon>
        <taxon>Bacillati</taxon>
        <taxon>Actinomycetota</taxon>
        <taxon>Actinomycetes</taxon>
        <taxon>Micrococcales</taxon>
        <taxon>Microbacteriaceae</taxon>
        <taxon>Curtobacterium</taxon>
    </lineage>
</organism>
<proteinExistence type="predicted"/>
<evidence type="ECO:0000313" key="3">
    <source>
        <dbReference type="Proteomes" id="UP001370299"/>
    </source>
</evidence>
<keyword evidence="3" id="KW-1185">Reference proteome</keyword>
<dbReference type="Proteomes" id="UP001370299">
    <property type="component" value="Unassembled WGS sequence"/>
</dbReference>
<feature type="region of interest" description="Disordered" evidence="1">
    <location>
        <begin position="107"/>
        <end position="148"/>
    </location>
</feature>
<gene>
    <name evidence="2" type="ORF">WMN62_00320</name>
</gene>